<evidence type="ECO:0000256" key="2">
    <source>
        <dbReference type="ARBA" id="ARBA00009127"/>
    </source>
</evidence>
<evidence type="ECO:0000256" key="4">
    <source>
        <dbReference type="ARBA" id="ARBA00022729"/>
    </source>
</evidence>
<dbReference type="STRING" id="151549.A0A4C1UH94"/>
<feature type="region of interest" description="Disordered" evidence="5">
    <location>
        <begin position="1"/>
        <end position="25"/>
    </location>
</feature>
<reference evidence="6 7" key="1">
    <citation type="journal article" date="2019" name="Commun. Biol.">
        <title>The bagworm genome reveals a unique fibroin gene that provides high tensile strength.</title>
        <authorList>
            <person name="Kono N."/>
            <person name="Nakamura H."/>
            <person name="Ohtoshi R."/>
            <person name="Tomita M."/>
            <person name="Numata K."/>
            <person name="Arakawa K."/>
        </authorList>
    </citation>
    <scope>NUCLEOTIDE SEQUENCE [LARGE SCALE GENOMIC DNA]</scope>
</reference>
<dbReference type="PANTHER" id="PTHR10009">
    <property type="entry name" value="PROTEIN YELLOW-RELATED"/>
    <property type="match status" value="1"/>
</dbReference>
<evidence type="ECO:0000256" key="5">
    <source>
        <dbReference type="SAM" id="MobiDB-lite"/>
    </source>
</evidence>
<name>A0A4C1UH94_EUMVA</name>
<keyword evidence="7" id="KW-1185">Reference proteome</keyword>
<sequence>MFKKDSNSLSVRERNSEQDRDQEQERNLRMRTALLLALSVATACGAATPQIRFAWKQIEYAWDSPSDRDNAIADGKFVQENNLPLGLARWKNKLFVTVPKWKNGVASTLNYVDVDGPMAQPLKPYPSWKDNLIADSLKELPSNSTLTSVFRVFVDACDRLWVMDSGLVDIWGSPNQIAGPSLVVFDLNTDALLHRYFLKADDIKEDSFFANVVVDVDKDTCDDAYAYVPDLGAYGVVVYSLKKDDSWRVSHHYFFFEPLAGSYSVGGVQFHWTDGVFALALSEPRESGFRTLFFHALSSTKEFCVSTELLRNYTLIDKDEAFHDFKLLGDRGENTQSSASYYDPKTNVLFYTQVNKDGVGCWKTDKPYTPENNPLIISDPTLYEFPNDLKVDNEGILWVLSDRLPRFLYKTLDPEDINYRIFSISTTEAIAGTVCA</sequence>
<comment type="similarity">
    <text evidence="2">Belongs to the major royal jelly protein family.</text>
</comment>
<dbReference type="EMBL" id="BGZK01000172">
    <property type="protein sequence ID" value="GBP25775.1"/>
    <property type="molecule type" value="Genomic_DNA"/>
</dbReference>
<comment type="subcellular location">
    <subcellularLocation>
        <location evidence="1">Secreted</location>
    </subcellularLocation>
</comment>
<dbReference type="Proteomes" id="UP000299102">
    <property type="component" value="Unassembled WGS sequence"/>
</dbReference>
<keyword evidence="3" id="KW-0964">Secreted</keyword>
<dbReference type="PANTHER" id="PTHR10009:SF11">
    <property type="entry name" value="RH54244P"/>
    <property type="match status" value="1"/>
</dbReference>
<dbReference type="SUPFAM" id="SSF101898">
    <property type="entry name" value="NHL repeat"/>
    <property type="match status" value="1"/>
</dbReference>
<dbReference type="GO" id="GO:0005576">
    <property type="term" value="C:extracellular region"/>
    <property type="evidence" value="ECO:0007669"/>
    <property type="project" value="UniProtKB-SubCell"/>
</dbReference>
<dbReference type="OrthoDB" id="7776143at2759"/>
<dbReference type="Pfam" id="PF03022">
    <property type="entry name" value="MRJP"/>
    <property type="match status" value="1"/>
</dbReference>
<evidence type="ECO:0000313" key="7">
    <source>
        <dbReference type="Proteomes" id="UP000299102"/>
    </source>
</evidence>
<organism evidence="6 7">
    <name type="scientific">Eumeta variegata</name>
    <name type="common">Bagworm moth</name>
    <name type="synonym">Eumeta japonica</name>
    <dbReference type="NCBI Taxonomy" id="151549"/>
    <lineage>
        <taxon>Eukaryota</taxon>
        <taxon>Metazoa</taxon>
        <taxon>Ecdysozoa</taxon>
        <taxon>Arthropoda</taxon>
        <taxon>Hexapoda</taxon>
        <taxon>Insecta</taxon>
        <taxon>Pterygota</taxon>
        <taxon>Neoptera</taxon>
        <taxon>Endopterygota</taxon>
        <taxon>Lepidoptera</taxon>
        <taxon>Glossata</taxon>
        <taxon>Ditrysia</taxon>
        <taxon>Tineoidea</taxon>
        <taxon>Psychidae</taxon>
        <taxon>Oiketicinae</taxon>
        <taxon>Eumeta</taxon>
    </lineage>
</organism>
<dbReference type="InterPro" id="IPR011042">
    <property type="entry name" value="6-blade_b-propeller_TolB-like"/>
</dbReference>
<proteinExistence type="inferred from homology"/>
<evidence type="ECO:0000256" key="3">
    <source>
        <dbReference type="ARBA" id="ARBA00022525"/>
    </source>
</evidence>
<dbReference type="AlphaFoldDB" id="A0A4C1UH94"/>
<evidence type="ECO:0000313" key="6">
    <source>
        <dbReference type="EMBL" id="GBP25775.1"/>
    </source>
</evidence>
<dbReference type="InterPro" id="IPR017996">
    <property type="entry name" value="MRJP/yellow-related"/>
</dbReference>
<gene>
    <name evidence="6" type="ORF">EVAR_94793_1</name>
</gene>
<comment type="caution">
    <text evidence="6">The sequence shown here is derived from an EMBL/GenBank/DDBJ whole genome shotgun (WGS) entry which is preliminary data.</text>
</comment>
<dbReference type="Gene3D" id="2.120.10.30">
    <property type="entry name" value="TolB, C-terminal domain"/>
    <property type="match status" value="1"/>
</dbReference>
<accession>A0A4C1UH94</accession>
<protein>
    <submittedName>
        <fullName evidence="6">Protein yellow</fullName>
    </submittedName>
</protein>
<keyword evidence="4" id="KW-0732">Signal</keyword>
<evidence type="ECO:0000256" key="1">
    <source>
        <dbReference type="ARBA" id="ARBA00004613"/>
    </source>
</evidence>